<reference evidence="3 4" key="2">
    <citation type="journal article" date="2011" name="Stand. Genomic Sci.">
        <title>Complete genome sequence of Tsukamurella paurometabola type strain (no. 33).</title>
        <authorList>
            <person name="Munk A.C."/>
            <person name="Lapidus A."/>
            <person name="Lucas S."/>
            <person name="Nolan M."/>
            <person name="Tice H."/>
            <person name="Cheng J.F."/>
            <person name="Del Rio T.G."/>
            <person name="Goodwin L."/>
            <person name="Pitluck S."/>
            <person name="Liolios K."/>
            <person name="Huntemann M."/>
            <person name="Ivanova N."/>
            <person name="Mavromatis K."/>
            <person name="Mikhailova N."/>
            <person name="Pati A."/>
            <person name="Chen A."/>
            <person name="Palaniappan K."/>
            <person name="Tapia R."/>
            <person name="Han C."/>
            <person name="Land M."/>
            <person name="Hauser L."/>
            <person name="Chang Y.J."/>
            <person name="Jeffries C.D."/>
            <person name="Brettin T."/>
            <person name="Yasawong M."/>
            <person name="Brambilla E.M."/>
            <person name="Rohde M."/>
            <person name="Sikorski J."/>
            <person name="Goker M."/>
            <person name="Detter J.C."/>
            <person name="Woyke T."/>
            <person name="Bristow J."/>
            <person name="Eisen J.A."/>
            <person name="Markowitz V."/>
            <person name="Hugenholtz P."/>
            <person name="Kyrpides N.C."/>
            <person name="Klenk H.P."/>
        </authorList>
    </citation>
    <scope>NUCLEOTIDE SEQUENCE [LARGE SCALE GENOMIC DNA]</scope>
    <source>
        <strain evidence="4">ATCC 8368 / DSM 20162 / CCUG 35730 / CIP 100753 / JCM 10117 / KCTC 9821 / NBRC 16120 / NCIMB 702349 / NCTC 13040</strain>
    </source>
</reference>
<organism evidence="3 4">
    <name type="scientific">Tsukamurella paurometabola (strain ATCC 8368 / DSM 20162 / CCUG 35730 / CIP 100753 / JCM 10117 / KCTC 9821 / NBRC 16120 / NCIMB 702349 / NCTC 13040)</name>
    <name type="common">Corynebacterium paurometabolum</name>
    <dbReference type="NCBI Taxonomy" id="521096"/>
    <lineage>
        <taxon>Bacteria</taxon>
        <taxon>Bacillati</taxon>
        <taxon>Actinomycetota</taxon>
        <taxon>Actinomycetes</taxon>
        <taxon>Mycobacteriales</taxon>
        <taxon>Tsukamurellaceae</taxon>
        <taxon>Tsukamurella</taxon>
    </lineage>
</organism>
<dbReference type="RefSeq" id="WP_013126845.1">
    <property type="nucleotide sequence ID" value="NC_014158.1"/>
</dbReference>
<accession>D5UQ53</accession>
<protein>
    <recommendedName>
        <fullName evidence="2">DUF305 domain-containing protein</fullName>
    </recommendedName>
</protein>
<feature type="domain" description="DUF305" evidence="2">
    <location>
        <begin position="65"/>
        <end position="206"/>
    </location>
</feature>
<dbReference type="EMBL" id="CP001966">
    <property type="protein sequence ID" value="ADG78823.1"/>
    <property type="molecule type" value="Genomic_DNA"/>
</dbReference>
<sequence length="207" mass="21599">MTISRTRMATALTAFAAATSILSACSSADQGATAARSTPDGGHGGHAASSAASSAAVTAAFNDTDVTFATMMYPHHAQAVDMANMVDGKNASTDVVGLAAEIKGAQQPEMDAFTRLLASWGKPAPSATMAHAMDGMMTPDQMQRLNTLRGAEFDREWLTMMIEHHRGAIAMADTELASGVNEEARRIASAIKAGQQAEIGRMQKLLG</sequence>
<dbReference type="PANTHER" id="PTHR36933">
    <property type="entry name" value="SLL0788 PROTEIN"/>
    <property type="match status" value="1"/>
</dbReference>
<dbReference type="Gene3D" id="1.20.1260.10">
    <property type="match status" value="1"/>
</dbReference>
<feature type="chain" id="PRO_5039294352" description="DUF305 domain-containing protein" evidence="1">
    <location>
        <begin position="17"/>
        <end position="207"/>
    </location>
</feature>
<keyword evidence="4" id="KW-1185">Reference proteome</keyword>
<dbReference type="Pfam" id="PF03713">
    <property type="entry name" value="DUF305"/>
    <property type="match status" value="1"/>
</dbReference>
<dbReference type="AlphaFoldDB" id="D5UQ53"/>
<dbReference type="HOGENOM" id="CLU_074343_1_1_11"/>
<evidence type="ECO:0000259" key="2">
    <source>
        <dbReference type="Pfam" id="PF03713"/>
    </source>
</evidence>
<dbReference type="PROSITE" id="PS51257">
    <property type="entry name" value="PROKAR_LIPOPROTEIN"/>
    <property type="match status" value="1"/>
</dbReference>
<dbReference type="PANTHER" id="PTHR36933:SF1">
    <property type="entry name" value="SLL0788 PROTEIN"/>
    <property type="match status" value="1"/>
</dbReference>
<name>D5UQ53_TSUPD</name>
<dbReference type="STRING" id="521096.Tpau_2214"/>
<evidence type="ECO:0000313" key="4">
    <source>
        <dbReference type="Proteomes" id="UP000001213"/>
    </source>
</evidence>
<dbReference type="InterPro" id="IPR005183">
    <property type="entry name" value="DUF305_CopM-like"/>
</dbReference>
<gene>
    <name evidence="3" type="ordered locus">Tpau_2214</name>
</gene>
<dbReference type="InterPro" id="IPR012347">
    <property type="entry name" value="Ferritin-like"/>
</dbReference>
<dbReference type="eggNOG" id="COG3544">
    <property type="taxonomic scope" value="Bacteria"/>
</dbReference>
<reference evidence="4" key="1">
    <citation type="submission" date="2010-03" db="EMBL/GenBank/DDBJ databases">
        <title>The complete chromosome of Tsukamurella paurometabola DSM 20162.</title>
        <authorList>
            <consortium name="US DOE Joint Genome Institute (JGI-PGF)"/>
            <person name="Lucas S."/>
            <person name="Copeland A."/>
            <person name="Lapidus A."/>
            <person name="Glavina del Rio T."/>
            <person name="Dalin E."/>
            <person name="Tice H."/>
            <person name="Bruce D."/>
            <person name="Goodwin L."/>
            <person name="Pitluck S."/>
            <person name="Kyrpides N."/>
            <person name="Mavromatis K."/>
            <person name="Ivanova N."/>
            <person name="Mikhailova N."/>
            <person name="Munk A.C."/>
            <person name="Brettin T."/>
            <person name="Detter J.C."/>
            <person name="Tapia R."/>
            <person name="Han C."/>
            <person name="Larimer F."/>
            <person name="Land M."/>
            <person name="Hauser L."/>
            <person name="Markowitz V."/>
            <person name="Cheng J.-F."/>
            <person name="Hugenholtz P."/>
            <person name="Woyke T."/>
            <person name="Wu D."/>
            <person name="Jando M."/>
            <person name="Brambilla E."/>
            <person name="Klenk H.-P."/>
            <person name="Eisen J.A."/>
        </authorList>
    </citation>
    <scope>NUCLEOTIDE SEQUENCE [LARGE SCALE GENOMIC DNA]</scope>
    <source>
        <strain evidence="4">ATCC 8368 / DSM 20162 / CCUG 35730 / CIP 100753 / JCM 10117 / KCTC 9821 / NBRC 16120 / NCIMB 702349 / NCTC 13040</strain>
    </source>
</reference>
<dbReference type="KEGG" id="tpr:Tpau_2214"/>
<feature type="signal peptide" evidence="1">
    <location>
        <begin position="1"/>
        <end position="16"/>
    </location>
</feature>
<dbReference type="Proteomes" id="UP000001213">
    <property type="component" value="Chromosome"/>
</dbReference>
<evidence type="ECO:0000256" key="1">
    <source>
        <dbReference type="SAM" id="SignalP"/>
    </source>
</evidence>
<evidence type="ECO:0000313" key="3">
    <source>
        <dbReference type="EMBL" id="ADG78823.1"/>
    </source>
</evidence>
<keyword evidence="1" id="KW-0732">Signal</keyword>
<proteinExistence type="predicted"/>